<dbReference type="HOGENOM" id="CLU_116290_1_1_0"/>
<dbReference type="OrthoDB" id="9788100at2"/>
<dbReference type="InterPro" id="IPR038756">
    <property type="entry name" value="CheX-like"/>
</dbReference>
<dbReference type="PANTHER" id="PTHR39452">
    <property type="entry name" value="CHEY-P PHOSPHATASE CHEX"/>
    <property type="match status" value="1"/>
</dbReference>
<feature type="domain" description="Chemotaxis phosphatase CheX-like" evidence="2">
    <location>
        <begin position="44"/>
        <end position="129"/>
    </location>
</feature>
<dbReference type="eggNOG" id="COG1406">
    <property type="taxonomic scope" value="Bacteria"/>
</dbReference>
<dbReference type="PANTHER" id="PTHR39452:SF1">
    <property type="entry name" value="CHEY-P PHOSPHATASE CHEX"/>
    <property type="match status" value="1"/>
</dbReference>
<organism evidence="3 4">
    <name type="scientific">Fervidobacterium nodosum (strain ATCC 35602 / DSM 5306 / Rt17-B1)</name>
    <dbReference type="NCBI Taxonomy" id="381764"/>
    <lineage>
        <taxon>Bacteria</taxon>
        <taxon>Thermotogati</taxon>
        <taxon>Thermotogota</taxon>
        <taxon>Thermotogae</taxon>
        <taxon>Thermotogales</taxon>
        <taxon>Fervidobacteriaceae</taxon>
        <taxon>Fervidobacterium</taxon>
    </lineage>
</organism>
<dbReference type="InterPro" id="IPR028051">
    <property type="entry name" value="CheX-like_dom"/>
</dbReference>
<dbReference type="SUPFAM" id="SSF103039">
    <property type="entry name" value="CheC-like"/>
    <property type="match status" value="1"/>
</dbReference>
<sequence>MIDVRIINSVLTSAQNTYEMVLQLKTNFGKPQAVKDVVPKYNIVTVIGFTGDIEGNFIYSFSEATALKIVSKMMGMEYGTLDELALSAIGELGNMTSGSIAMNLEKLGYKIDITPPTVITGEGMKITTEGMIIRLPVNLFEEDDLELHIGVRGGK</sequence>
<dbReference type="KEGG" id="fno:Fnod_0826"/>
<evidence type="ECO:0000313" key="4">
    <source>
        <dbReference type="Proteomes" id="UP000002415"/>
    </source>
</evidence>
<protein>
    <submittedName>
        <fullName evidence="3">CheC domain protein</fullName>
    </submittedName>
</protein>
<reference evidence="3 4" key="2">
    <citation type="journal article" date="2009" name="Proc. Natl. Acad. Sci. U.S.A.">
        <title>On the chimeric nature, thermophilic origin, and phylogenetic placement of the Thermotogales.</title>
        <authorList>
            <person name="Zhaxybayeva O."/>
            <person name="Swithers K.S."/>
            <person name="Lapierre P."/>
            <person name="Fournier G.P."/>
            <person name="Bickhart D.M."/>
            <person name="DeBoy R.T."/>
            <person name="Nelson K.E."/>
            <person name="Nesbo C.L."/>
            <person name="Doolittle W.F."/>
            <person name="Gogarten J.P."/>
            <person name="Noll K.M."/>
        </authorList>
    </citation>
    <scope>NUCLEOTIDE SEQUENCE [LARGE SCALE GENOMIC DNA]</scope>
    <source>
        <strain evidence="4">ATCC 35602 / DSM 5306 / Rt17-B1</strain>
    </source>
</reference>
<gene>
    <name evidence="3" type="ordered locus">Fnod_0826</name>
</gene>
<keyword evidence="1" id="KW-0145">Chemotaxis</keyword>
<dbReference type="STRING" id="381764.Fnod_0826"/>
<accession>A7HL96</accession>
<name>A7HL96_FERNB</name>
<dbReference type="Gene3D" id="3.40.1550.10">
    <property type="entry name" value="CheC-like"/>
    <property type="match status" value="1"/>
</dbReference>
<dbReference type="GO" id="GO:0006935">
    <property type="term" value="P:chemotaxis"/>
    <property type="evidence" value="ECO:0007669"/>
    <property type="project" value="UniProtKB-KW"/>
</dbReference>
<dbReference type="AlphaFoldDB" id="A7HL96"/>
<evidence type="ECO:0000256" key="1">
    <source>
        <dbReference type="ARBA" id="ARBA00022500"/>
    </source>
</evidence>
<dbReference type="CDD" id="cd17906">
    <property type="entry name" value="CheX"/>
    <property type="match status" value="1"/>
</dbReference>
<dbReference type="InterPro" id="IPR028976">
    <property type="entry name" value="CheC-like_sf"/>
</dbReference>
<proteinExistence type="predicted"/>
<dbReference type="EMBL" id="CP000771">
    <property type="protein sequence ID" value="ABS60679.1"/>
    <property type="molecule type" value="Genomic_DNA"/>
</dbReference>
<keyword evidence="4" id="KW-1185">Reference proteome</keyword>
<reference evidence="3 4" key="1">
    <citation type="submission" date="2007-07" db="EMBL/GenBank/DDBJ databases">
        <title>Complete sequence of Fervidobacterium nodosum Rt17-B1.</title>
        <authorList>
            <consortium name="US DOE Joint Genome Institute"/>
            <person name="Copeland A."/>
            <person name="Lucas S."/>
            <person name="Lapidus A."/>
            <person name="Barry K."/>
            <person name="Glavina del Rio T."/>
            <person name="Dalin E."/>
            <person name="Tice H."/>
            <person name="Pitluck S."/>
            <person name="Saunders E."/>
            <person name="Brettin T."/>
            <person name="Bruce D."/>
            <person name="Detter J.C."/>
            <person name="Han C."/>
            <person name="Schmutz J."/>
            <person name="Larimer F."/>
            <person name="Land M."/>
            <person name="Hauser L."/>
            <person name="Kyrpides N."/>
            <person name="Mikhailova N."/>
            <person name="Nelson K."/>
            <person name="Gogarten J.P."/>
            <person name="Noll K."/>
            <person name="Richardson P."/>
        </authorList>
    </citation>
    <scope>NUCLEOTIDE SEQUENCE [LARGE SCALE GENOMIC DNA]</scope>
    <source>
        <strain evidence="4">ATCC 35602 / DSM 5306 / Rt17-B1</strain>
    </source>
</reference>
<evidence type="ECO:0000259" key="2">
    <source>
        <dbReference type="Pfam" id="PF13690"/>
    </source>
</evidence>
<dbReference type="Proteomes" id="UP000002415">
    <property type="component" value="Chromosome"/>
</dbReference>
<evidence type="ECO:0000313" key="3">
    <source>
        <dbReference type="EMBL" id="ABS60679.1"/>
    </source>
</evidence>
<dbReference type="Pfam" id="PF13690">
    <property type="entry name" value="CheX"/>
    <property type="match status" value="1"/>
</dbReference>